<name>A0A853F2I7_9GAMM</name>
<dbReference type="AlphaFoldDB" id="A0A853F2I7"/>
<proteinExistence type="predicted"/>
<gene>
    <name evidence="1" type="ORF">H0A76_08240</name>
</gene>
<evidence type="ECO:0000313" key="2">
    <source>
        <dbReference type="Proteomes" id="UP000568751"/>
    </source>
</evidence>
<dbReference type="EMBL" id="JACCHT010000002">
    <property type="protein sequence ID" value="NYT27872.1"/>
    <property type="molecule type" value="Genomic_DNA"/>
</dbReference>
<dbReference type="Proteomes" id="UP000568751">
    <property type="component" value="Unassembled WGS sequence"/>
</dbReference>
<sequence>MTSLIIYKNGNNNFVSKSTMIRKLINEKISNNTNANLNLKILVEILMILRHQIKDEELNDILALVDAFKQKHNII</sequence>
<evidence type="ECO:0000313" key="1">
    <source>
        <dbReference type="EMBL" id="NYT27872.1"/>
    </source>
</evidence>
<organism evidence="1 2">
    <name type="scientific">Candidatus Thiodubiliella endoseptemdiera</name>
    <dbReference type="NCBI Taxonomy" id="2738886"/>
    <lineage>
        <taxon>Bacteria</taxon>
        <taxon>Pseudomonadati</taxon>
        <taxon>Pseudomonadota</taxon>
        <taxon>Gammaproteobacteria</taxon>
        <taxon>Candidatus Pseudothioglobaceae</taxon>
        <taxon>Candidatus Thiodubiliella</taxon>
    </lineage>
</organism>
<reference evidence="1 2" key="1">
    <citation type="submission" date="2020-05" db="EMBL/GenBank/DDBJ databases">
        <title>Horizontal transmission and recombination maintain forever young bacterial symbiont genomes.</title>
        <authorList>
            <person name="Russell S.L."/>
            <person name="Pepper-Tunick E."/>
            <person name="Svedberg J."/>
            <person name="Byrne A."/>
            <person name="Ruelas Castillo J."/>
            <person name="Vollmers C."/>
            <person name="Beinart R.A."/>
            <person name="Corbett-Detig R."/>
        </authorList>
    </citation>
    <scope>NUCLEOTIDE SEQUENCE [LARGE SCALE GENOMIC DNA]</scope>
    <source>
        <strain evidence="1">455</strain>
    </source>
</reference>
<protein>
    <submittedName>
        <fullName evidence="1">Uncharacterized protein</fullName>
    </submittedName>
</protein>
<accession>A0A853F2I7</accession>
<comment type="caution">
    <text evidence="1">The sequence shown here is derived from an EMBL/GenBank/DDBJ whole genome shotgun (WGS) entry which is preliminary data.</text>
</comment>